<protein>
    <submittedName>
        <fullName evidence="1">Uncharacterized protein</fullName>
    </submittedName>
</protein>
<proteinExistence type="predicted"/>
<dbReference type="OMA" id="FENEMAD"/>
<dbReference type="Proteomes" id="UP000264330">
    <property type="component" value="Unassembled WGS sequence"/>
</dbReference>
<comment type="caution">
    <text evidence="1">The sequence shown here is derived from an EMBL/GenBank/DDBJ whole genome shotgun (WGS) entry which is preliminary data.</text>
</comment>
<reference evidence="1 2" key="1">
    <citation type="journal article" date="2018" name="Nat. Biotechnol.">
        <title>A standardized bacterial taxonomy based on genome phylogeny substantially revises the tree of life.</title>
        <authorList>
            <person name="Parks D.H."/>
            <person name="Chuvochina M."/>
            <person name="Waite D.W."/>
            <person name="Rinke C."/>
            <person name="Skarshewski A."/>
            <person name="Chaumeil P.A."/>
            <person name="Hugenholtz P."/>
        </authorList>
    </citation>
    <scope>NUCLEOTIDE SEQUENCE [LARGE SCALE GENOMIC DNA]</scope>
    <source>
        <strain evidence="1">UBA9359</strain>
    </source>
</reference>
<gene>
    <name evidence="1" type="ORF">DGQ38_03345</name>
</gene>
<evidence type="ECO:0000313" key="1">
    <source>
        <dbReference type="EMBL" id="HCV80063.1"/>
    </source>
</evidence>
<organism evidence="1 2">
    <name type="scientific">Zunongwangia profunda</name>
    <dbReference type="NCBI Taxonomy" id="398743"/>
    <lineage>
        <taxon>Bacteria</taxon>
        <taxon>Pseudomonadati</taxon>
        <taxon>Bacteroidota</taxon>
        <taxon>Flavobacteriia</taxon>
        <taxon>Flavobacteriales</taxon>
        <taxon>Flavobacteriaceae</taxon>
        <taxon>Zunongwangia</taxon>
    </lineage>
</organism>
<dbReference type="AlphaFoldDB" id="A0A3D5IWK1"/>
<sequence length="196" mass="23699">MNEIVENSLKQAKATLEKAHKRFCEQEGNNVIELNSNYFHMDYCKVRNITTCEEHVNIFQRLKNIRKPVLYWFELESSSRNKEIRLQYEKYVEKVRWKYKEPYYRNTASFKKYFSKESTTLYVGKVQTYFWGRLVTHLGYSVSEKTASMQLFHWYDVSRFGNIKVKYIVFDNDMKYLITALEKELALELKPLIGRY</sequence>
<evidence type="ECO:0000313" key="2">
    <source>
        <dbReference type="Proteomes" id="UP000264330"/>
    </source>
</evidence>
<dbReference type="RefSeq" id="WP_013074030.1">
    <property type="nucleotide sequence ID" value="NZ_CAJXAW010000060.1"/>
</dbReference>
<accession>A0A3D5IWK1</accession>
<name>A0A3D5IWK1_9FLAO</name>
<dbReference type="EMBL" id="DPMF01000071">
    <property type="protein sequence ID" value="HCV80063.1"/>
    <property type="molecule type" value="Genomic_DNA"/>
</dbReference>